<protein>
    <recommendedName>
        <fullName evidence="3">Fe/B12 periplasmic-binding domain-containing protein</fullName>
    </recommendedName>
</protein>
<accession>A0A350HCE2</accession>
<comment type="caution">
    <text evidence="4">The sequence shown here is derived from an EMBL/GenBank/DDBJ whole genome shotgun (WGS) entry which is preliminary data.</text>
</comment>
<organism evidence="4 5">
    <name type="scientific">candidate division WOR-3 bacterium</name>
    <dbReference type="NCBI Taxonomy" id="2052148"/>
    <lineage>
        <taxon>Bacteria</taxon>
        <taxon>Bacteria division WOR-3</taxon>
    </lineage>
</organism>
<sequence>MKKFSLILMLCASLLLSGMTVVSMAPNITESVYFLEADSILKGRTLYCDYPKAAENVDVTGTFIEMDYEKILLLSPDIVIFSGNLTSKQKTFLDEYKIKYVDIKMERACEVIPALRTLDSLINHSSMKDKIDSLDSSFKPELSARTSKIFLEMSSKPLVSANKNSYVGSILEMMGFSVFSDSNYSSYSAVSQEEVIKFNPTAIIVFHDESKVSDRLGWENVNAVKNKRIIYLNKEETDILSRPGPRISEALKVLEDIREKFSL</sequence>
<dbReference type="InterPro" id="IPR050902">
    <property type="entry name" value="ABC_Transporter_SBP"/>
</dbReference>
<proteinExistence type="predicted"/>
<dbReference type="PANTHER" id="PTHR30535">
    <property type="entry name" value="VITAMIN B12-BINDING PROTEIN"/>
    <property type="match status" value="1"/>
</dbReference>
<dbReference type="Pfam" id="PF01497">
    <property type="entry name" value="Peripla_BP_2"/>
    <property type="match status" value="1"/>
</dbReference>
<feature type="signal peptide" evidence="2">
    <location>
        <begin position="1"/>
        <end position="25"/>
    </location>
</feature>
<evidence type="ECO:0000256" key="2">
    <source>
        <dbReference type="SAM" id="SignalP"/>
    </source>
</evidence>
<dbReference type="PANTHER" id="PTHR30535:SF34">
    <property type="entry name" value="MOLYBDATE-BINDING PROTEIN MOLA"/>
    <property type="match status" value="1"/>
</dbReference>
<evidence type="ECO:0000313" key="5">
    <source>
        <dbReference type="Proteomes" id="UP000264062"/>
    </source>
</evidence>
<evidence type="ECO:0000256" key="1">
    <source>
        <dbReference type="ARBA" id="ARBA00022729"/>
    </source>
</evidence>
<feature type="chain" id="PRO_5016872502" description="Fe/B12 periplasmic-binding domain-containing protein" evidence="2">
    <location>
        <begin position="26"/>
        <end position="263"/>
    </location>
</feature>
<evidence type="ECO:0000259" key="3">
    <source>
        <dbReference type="PROSITE" id="PS50983"/>
    </source>
</evidence>
<reference evidence="4 5" key="1">
    <citation type="journal article" date="2018" name="Nat. Biotechnol.">
        <title>A standardized bacterial taxonomy based on genome phylogeny substantially revises the tree of life.</title>
        <authorList>
            <person name="Parks D.H."/>
            <person name="Chuvochina M."/>
            <person name="Waite D.W."/>
            <person name="Rinke C."/>
            <person name="Skarshewski A."/>
            <person name="Chaumeil P.A."/>
            <person name="Hugenholtz P."/>
        </authorList>
    </citation>
    <scope>NUCLEOTIDE SEQUENCE [LARGE SCALE GENOMIC DNA]</scope>
    <source>
        <strain evidence="4">UBA9956</strain>
    </source>
</reference>
<keyword evidence="1 2" id="KW-0732">Signal</keyword>
<dbReference type="AlphaFoldDB" id="A0A350HCE2"/>
<gene>
    <name evidence="4" type="ORF">DCW38_08545</name>
</gene>
<dbReference type="EMBL" id="DMZY01000256">
    <property type="protein sequence ID" value="HAV93208.1"/>
    <property type="molecule type" value="Genomic_DNA"/>
</dbReference>
<dbReference type="Gene3D" id="3.40.50.1980">
    <property type="entry name" value="Nitrogenase molybdenum iron protein domain"/>
    <property type="match status" value="2"/>
</dbReference>
<dbReference type="SUPFAM" id="SSF53807">
    <property type="entry name" value="Helical backbone' metal receptor"/>
    <property type="match status" value="1"/>
</dbReference>
<feature type="domain" description="Fe/B12 periplasmic-binding" evidence="3">
    <location>
        <begin position="20"/>
        <end position="263"/>
    </location>
</feature>
<dbReference type="Proteomes" id="UP000264062">
    <property type="component" value="Unassembled WGS sequence"/>
</dbReference>
<dbReference type="PROSITE" id="PS50983">
    <property type="entry name" value="FE_B12_PBP"/>
    <property type="match status" value="1"/>
</dbReference>
<dbReference type="NCBIfam" id="NF038402">
    <property type="entry name" value="TroA_like"/>
    <property type="match status" value="1"/>
</dbReference>
<dbReference type="GO" id="GO:0071281">
    <property type="term" value="P:cellular response to iron ion"/>
    <property type="evidence" value="ECO:0007669"/>
    <property type="project" value="TreeGrafter"/>
</dbReference>
<dbReference type="InterPro" id="IPR054828">
    <property type="entry name" value="Vit_B12_bind_prot"/>
</dbReference>
<evidence type="ECO:0000313" key="4">
    <source>
        <dbReference type="EMBL" id="HAV93208.1"/>
    </source>
</evidence>
<dbReference type="InterPro" id="IPR002491">
    <property type="entry name" value="ABC_transptr_periplasmic_BD"/>
</dbReference>
<name>A0A350HCE2_UNCW3</name>